<organism evidence="2 3">
    <name type="scientific">Phytophthora cactorum</name>
    <dbReference type="NCBI Taxonomy" id="29920"/>
    <lineage>
        <taxon>Eukaryota</taxon>
        <taxon>Sar</taxon>
        <taxon>Stramenopiles</taxon>
        <taxon>Oomycota</taxon>
        <taxon>Peronosporomycetes</taxon>
        <taxon>Peronosporales</taxon>
        <taxon>Peronosporaceae</taxon>
        <taxon>Phytophthora</taxon>
    </lineage>
</organism>
<dbReference type="Proteomes" id="UP000251314">
    <property type="component" value="Unassembled WGS sequence"/>
</dbReference>
<evidence type="ECO:0000256" key="1">
    <source>
        <dbReference type="SAM" id="Phobius"/>
    </source>
</evidence>
<evidence type="ECO:0000313" key="3">
    <source>
        <dbReference type="Proteomes" id="UP000251314"/>
    </source>
</evidence>
<accession>A0A329RAA9</accession>
<dbReference type="EMBL" id="MJFZ01001645">
    <property type="protein sequence ID" value="RAW21617.1"/>
    <property type="molecule type" value="Genomic_DNA"/>
</dbReference>
<name>A0A329RAA9_9STRA</name>
<keyword evidence="1" id="KW-1133">Transmembrane helix</keyword>
<proteinExistence type="predicted"/>
<protein>
    <submittedName>
        <fullName evidence="2">Uncharacterized protein</fullName>
    </submittedName>
</protein>
<keyword evidence="1" id="KW-0472">Membrane</keyword>
<feature type="non-terminal residue" evidence="2">
    <location>
        <position position="76"/>
    </location>
</feature>
<gene>
    <name evidence="2" type="ORF">PC110_g21938</name>
</gene>
<sequence length="76" mass="7781">MRFARLVLPGAAFASPITTRTVTSLSFPSPLTAYRSPVAAIIALTALSFPSPFAAYASPVATITVLALLSAVATIT</sequence>
<evidence type="ECO:0000313" key="2">
    <source>
        <dbReference type="EMBL" id="RAW21617.1"/>
    </source>
</evidence>
<feature type="transmembrane region" description="Helical" evidence="1">
    <location>
        <begin position="53"/>
        <end position="75"/>
    </location>
</feature>
<comment type="caution">
    <text evidence="2">The sequence shown here is derived from an EMBL/GenBank/DDBJ whole genome shotgun (WGS) entry which is preliminary data.</text>
</comment>
<dbReference type="VEuPathDB" id="FungiDB:PC110_g21938"/>
<keyword evidence="1" id="KW-0812">Transmembrane</keyword>
<dbReference type="AlphaFoldDB" id="A0A329RAA9"/>
<keyword evidence="3" id="KW-1185">Reference proteome</keyword>
<reference evidence="2 3" key="1">
    <citation type="submission" date="2018-01" db="EMBL/GenBank/DDBJ databases">
        <title>Draft genome of the strawberry crown rot pathogen Phytophthora cactorum.</title>
        <authorList>
            <person name="Armitage A.D."/>
            <person name="Lysoe E."/>
            <person name="Nellist C.F."/>
            <person name="Harrison R.J."/>
            <person name="Brurberg M.B."/>
        </authorList>
    </citation>
    <scope>NUCLEOTIDE SEQUENCE [LARGE SCALE GENOMIC DNA]</scope>
    <source>
        <strain evidence="2 3">10300</strain>
    </source>
</reference>